<gene>
    <name evidence="1" type="ORF">KCH_70580</name>
</gene>
<proteinExistence type="predicted"/>
<evidence type="ECO:0000313" key="1">
    <source>
        <dbReference type="EMBL" id="KDN81179.1"/>
    </source>
</evidence>
<comment type="caution">
    <text evidence="1">The sequence shown here is derived from an EMBL/GenBank/DDBJ whole genome shotgun (WGS) entry which is preliminary data.</text>
</comment>
<accession>A0A066YMS0</accession>
<dbReference type="AlphaFoldDB" id="A0A066YMS0"/>
<keyword evidence="2" id="KW-1185">Reference proteome</keyword>
<dbReference type="PATRIC" id="fig|1348663.4.peg.6829"/>
<protein>
    <submittedName>
        <fullName evidence="1">Uncharacterized protein</fullName>
    </submittedName>
</protein>
<dbReference type="eggNOG" id="ENOG502ZXFP">
    <property type="taxonomic scope" value="Bacteria"/>
</dbReference>
<reference evidence="1 2" key="1">
    <citation type="submission" date="2014-05" db="EMBL/GenBank/DDBJ databases">
        <title>Draft Genome Sequence of Kitasatospora cheerisanensis KCTC 2395.</title>
        <authorList>
            <person name="Nam D.H."/>
        </authorList>
    </citation>
    <scope>NUCLEOTIDE SEQUENCE [LARGE SCALE GENOMIC DNA]</scope>
    <source>
        <strain evidence="1 2">KCTC 2395</strain>
    </source>
</reference>
<dbReference type="HOGENOM" id="CLU_1459501_0_0_11"/>
<dbReference type="Proteomes" id="UP000027178">
    <property type="component" value="Unassembled WGS sequence"/>
</dbReference>
<sequence>MTELELGELDHLREIERLAHRVTVEASGEDWLSYQPDPADATPLQRSINALARAVRSYHFEGDGCVDEDRPLIPLVGAAVLKPGAVPPGMAEDYAEACALLGVEARPEGWALWSTWDDGGHRVTMVVTAVDTTYGLFRNWSRGRESDPVTPLPSQIGQVRKGWIGPLTFSPRGVERTGLGGQPLS</sequence>
<organism evidence="1 2">
    <name type="scientific">Kitasatospora cheerisanensis KCTC 2395</name>
    <dbReference type="NCBI Taxonomy" id="1348663"/>
    <lineage>
        <taxon>Bacteria</taxon>
        <taxon>Bacillati</taxon>
        <taxon>Actinomycetota</taxon>
        <taxon>Actinomycetes</taxon>
        <taxon>Kitasatosporales</taxon>
        <taxon>Streptomycetaceae</taxon>
        <taxon>Kitasatospora</taxon>
    </lineage>
</organism>
<dbReference type="OrthoDB" id="3869096at2"/>
<dbReference type="EMBL" id="JNBY01000150">
    <property type="protein sequence ID" value="KDN81179.1"/>
    <property type="molecule type" value="Genomic_DNA"/>
</dbReference>
<dbReference type="RefSeq" id="WP_035869344.1">
    <property type="nucleotide sequence ID" value="NZ_KK853997.1"/>
</dbReference>
<evidence type="ECO:0000313" key="2">
    <source>
        <dbReference type="Proteomes" id="UP000027178"/>
    </source>
</evidence>
<name>A0A066YMS0_9ACTN</name>